<keyword evidence="2" id="KW-1185">Reference proteome</keyword>
<sequence length="93" mass="9975">MTNNRIDEADITATLAPLAQTLAADDYLMTCAQPAPHHVLMTVAAGPAACADCLVPKDLTERMALQRLRTLDPSAPWTVEIRYPNDAAETTGP</sequence>
<name>A0AA41Q4C0_9ACTN</name>
<gene>
    <name evidence="1" type="ORF">LZ495_28260</name>
</gene>
<reference evidence="1" key="1">
    <citation type="submission" date="2022-01" db="EMBL/GenBank/DDBJ databases">
        <title>Genome-Based Taxonomic Classification of the Phylum Actinobacteria.</title>
        <authorList>
            <person name="Gao Y."/>
        </authorList>
    </citation>
    <scope>NUCLEOTIDE SEQUENCE</scope>
    <source>
        <strain evidence="1">KLBMP 8922</strain>
    </source>
</reference>
<dbReference type="RefSeq" id="WP_235055755.1">
    <property type="nucleotide sequence ID" value="NZ_JAKFHA010000021.1"/>
</dbReference>
<dbReference type="AlphaFoldDB" id="A0AA41Q4C0"/>
<proteinExistence type="predicted"/>
<organism evidence="1 2">
    <name type="scientific">Yinghuangia soli</name>
    <dbReference type="NCBI Taxonomy" id="2908204"/>
    <lineage>
        <taxon>Bacteria</taxon>
        <taxon>Bacillati</taxon>
        <taxon>Actinomycetota</taxon>
        <taxon>Actinomycetes</taxon>
        <taxon>Kitasatosporales</taxon>
        <taxon>Streptomycetaceae</taxon>
        <taxon>Yinghuangia</taxon>
    </lineage>
</organism>
<accession>A0AA41Q4C0</accession>
<comment type="caution">
    <text evidence="1">The sequence shown here is derived from an EMBL/GenBank/DDBJ whole genome shotgun (WGS) entry which is preliminary data.</text>
</comment>
<dbReference type="Proteomes" id="UP001165378">
    <property type="component" value="Unassembled WGS sequence"/>
</dbReference>
<evidence type="ECO:0000313" key="2">
    <source>
        <dbReference type="Proteomes" id="UP001165378"/>
    </source>
</evidence>
<protein>
    <submittedName>
        <fullName evidence="1">Uncharacterized protein</fullName>
    </submittedName>
</protein>
<evidence type="ECO:0000313" key="1">
    <source>
        <dbReference type="EMBL" id="MCF2531086.1"/>
    </source>
</evidence>
<dbReference type="EMBL" id="JAKFHA010000021">
    <property type="protein sequence ID" value="MCF2531086.1"/>
    <property type="molecule type" value="Genomic_DNA"/>
</dbReference>